<dbReference type="InterPro" id="IPR013766">
    <property type="entry name" value="Thioredoxin_domain"/>
</dbReference>
<gene>
    <name evidence="6" type="ORF">RT723_15975</name>
</gene>
<dbReference type="PROSITE" id="PS51352">
    <property type="entry name" value="THIOREDOXIN_2"/>
    <property type="match status" value="1"/>
</dbReference>
<accession>A0ABU3R454</accession>
<dbReference type="RefSeq" id="WP_315948078.1">
    <property type="nucleotide sequence ID" value="NZ_JAWCUA010000010.1"/>
</dbReference>
<name>A0ABU3R454_9GAMM</name>
<dbReference type="PIRSF" id="PIRSF000303">
    <property type="entry name" value="Glutathion_perox"/>
    <property type="match status" value="1"/>
</dbReference>
<dbReference type="Pfam" id="PF00255">
    <property type="entry name" value="GSHPx"/>
    <property type="match status" value="1"/>
</dbReference>
<sequence>MSKFYQLNATSLQGQKIDMNDYKDKVVLIVNTASKCGFTYQYEGLQKLHEQYKDQGLVILGFPCNQFGQQEKGDASEISEFCQINYGVDFQMFEKIDVNGDNEHPIYSFLKQQKSGFLGSKKIKWNFTKFLINRQGQVVDRFGSTTKPQKLESKIKSLL</sequence>
<dbReference type="PRINTS" id="PR01011">
    <property type="entry name" value="GLUTPROXDASE"/>
</dbReference>
<evidence type="ECO:0000313" key="7">
    <source>
        <dbReference type="Proteomes" id="UP001257914"/>
    </source>
</evidence>
<dbReference type="EMBL" id="JAWCUA010000010">
    <property type="protein sequence ID" value="MDU0114461.1"/>
    <property type="molecule type" value="Genomic_DNA"/>
</dbReference>
<evidence type="ECO:0000256" key="1">
    <source>
        <dbReference type="ARBA" id="ARBA00006926"/>
    </source>
</evidence>
<proteinExistence type="inferred from homology"/>
<dbReference type="CDD" id="cd00340">
    <property type="entry name" value="GSH_Peroxidase"/>
    <property type="match status" value="1"/>
</dbReference>
<evidence type="ECO:0000256" key="2">
    <source>
        <dbReference type="ARBA" id="ARBA00022559"/>
    </source>
</evidence>
<evidence type="ECO:0000313" key="6">
    <source>
        <dbReference type="EMBL" id="MDU0114461.1"/>
    </source>
</evidence>
<dbReference type="PROSITE" id="PS51355">
    <property type="entry name" value="GLUTATHIONE_PEROXID_3"/>
    <property type="match status" value="1"/>
</dbReference>
<dbReference type="Gene3D" id="3.40.30.10">
    <property type="entry name" value="Glutaredoxin"/>
    <property type="match status" value="1"/>
</dbReference>
<comment type="similarity">
    <text evidence="1 4">Belongs to the glutathione peroxidase family.</text>
</comment>
<dbReference type="PROSITE" id="PS00763">
    <property type="entry name" value="GLUTATHIONE_PEROXID_2"/>
    <property type="match status" value="1"/>
</dbReference>
<evidence type="ECO:0000256" key="4">
    <source>
        <dbReference type="RuleBase" id="RU000499"/>
    </source>
</evidence>
<dbReference type="InterPro" id="IPR029759">
    <property type="entry name" value="GPX_AS"/>
</dbReference>
<comment type="caution">
    <text evidence="6">The sequence shown here is derived from an EMBL/GenBank/DDBJ whole genome shotgun (WGS) entry which is preliminary data.</text>
</comment>
<feature type="domain" description="Thioredoxin" evidence="5">
    <location>
        <begin position="1"/>
        <end position="159"/>
    </location>
</feature>
<dbReference type="PROSITE" id="PS00460">
    <property type="entry name" value="GLUTATHIONE_PEROXID_1"/>
    <property type="match status" value="1"/>
</dbReference>
<dbReference type="GO" id="GO:0004601">
    <property type="term" value="F:peroxidase activity"/>
    <property type="evidence" value="ECO:0007669"/>
    <property type="project" value="UniProtKB-KW"/>
</dbReference>
<reference evidence="6 7" key="1">
    <citation type="submission" date="2023-10" db="EMBL/GenBank/DDBJ databases">
        <title>Psychrosphaera aquimaarina strain SW33 isolated from seawater.</title>
        <authorList>
            <person name="Bayburt H."/>
            <person name="Kim J.M."/>
            <person name="Choi B.J."/>
            <person name="Jeon C.O."/>
        </authorList>
    </citation>
    <scope>NUCLEOTIDE SEQUENCE [LARGE SCALE GENOMIC DNA]</scope>
    <source>
        <strain evidence="6 7">KCTC 52743</strain>
    </source>
</reference>
<evidence type="ECO:0000259" key="5">
    <source>
        <dbReference type="PROSITE" id="PS51352"/>
    </source>
</evidence>
<dbReference type="SUPFAM" id="SSF52833">
    <property type="entry name" value="Thioredoxin-like"/>
    <property type="match status" value="1"/>
</dbReference>
<dbReference type="PANTHER" id="PTHR11592:SF78">
    <property type="entry name" value="GLUTATHIONE PEROXIDASE"/>
    <property type="match status" value="1"/>
</dbReference>
<keyword evidence="2 4" id="KW-0575">Peroxidase</keyword>
<keyword evidence="3 4" id="KW-0560">Oxidoreductase</keyword>
<protein>
    <recommendedName>
        <fullName evidence="4">Glutathione peroxidase</fullName>
    </recommendedName>
</protein>
<dbReference type="InterPro" id="IPR000889">
    <property type="entry name" value="Glutathione_peroxidase"/>
</dbReference>
<keyword evidence="7" id="KW-1185">Reference proteome</keyword>
<organism evidence="6 7">
    <name type="scientific">Psychrosphaera aquimarina</name>
    <dbReference type="NCBI Taxonomy" id="2044854"/>
    <lineage>
        <taxon>Bacteria</taxon>
        <taxon>Pseudomonadati</taxon>
        <taxon>Pseudomonadota</taxon>
        <taxon>Gammaproteobacteria</taxon>
        <taxon>Alteromonadales</taxon>
        <taxon>Pseudoalteromonadaceae</taxon>
        <taxon>Psychrosphaera</taxon>
    </lineage>
</organism>
<dbReference type="InterPro" id="IPR029760">
    <property type="entry name" value="GPX_CS"/>
</dbReference>
<evidence type="ECO:0000256" key="3">
    <source>
        <dbReference type="ARBA" id="ARBA00023002"/>
    </source>
</evidence>
<dbReference type="InterPro" id="IPR036249">
    <property type="entry name" value="Thioredoxin-like_sf"/>
</dbReference>
<dbReference type="Proteomes" id="UP001257914">
    <property type="component" value="Unassembled WGS sequence"/>
</dbReference>
<dbReference type="PANTHER" id="PTHR11592">
    <property type="entry name" value="GLUTATHIONE PEROXIDASE"/>
    <property type="match status" value="1"/>
</dbReference>